<gene>
    <name evidence="3" type="primary">LOC101854867</name>
</gene>
<dbReference type="Pfam" id="PF01042">
    <property type="entry name" value="Ribonuc_L-PSP"/>
    <property type="match status" value="1"/>
</dbReference>
<dbReference type="CDD" id="cd00448">
    <property type="entry name" value="YjgF_YER057c_UK114_family"/>
    <property type="match status" value="1"/>
</dbReference>
<organism evidence="2 3">
    <name type="scientific">Aplysia californica</name>
    <name type="common">California sea hare</name>
    <dbReference type="NCBI Taxonomy" id="6500"/>
    <lineage>
        <taxon>Eukaryota</taxon>
        <taxon>Metazoa</taxon>
        <taxon>Spiralia</taxon>
        <taxon>Lophotrochozoa</taxon>
        <taxon>Mollusca</taxon>
        <taxon>Gastropoda</taxon>
        <taxon>Heterobranchia</taxon>
        <taxon>Euthyneura</taxon>
        <taxon>Tectipleura</taxon>
        <taxon>Aplysiida</taxon>
        <taxon>Aplysioidea</taxon>
        <taxon>Aplysiidae</taxon>
        <taxon>Aplysia</taxon>
    </lineage>
</organism>
<dbReference type="InterPro" id="IPR035959">
    <property type="entry name" value="RutC-like_sf"/>
</dbReference>
<dbReference type="Gene3D" id="3.30.1330.40">
    <property type="entry name" value="RutC-like"/>
    <property type="match status" value="1"/>
</dbReference>
<dbReference type="PANTHER" id="PTHR11803">
    <property type="entry name" value="2-IMINOBUTANOATE/2-IMINOPROPANOATE DEAMINASE RIDA"/>
    <property type="match status" value="1"/>
</dbReference>
<proteinExistence type="inferred from homology"/>
<keyword evidence="2" id="KW-1185">Reference proteome</keyword>
<dbReference type="SUPFAM" id="SSF55298">
    <property type="entry name" value="YjgF-like"/>
    <property type="match status" value="1"/>
</dbReference>
<dbReference type="InterPro" id="IPR006175">
    <property type="entry name" value="YjgF/YER057c/UK114"/>
</dbReference>
<evidence type="ECO:0000313" key="2">
    <source>
        <dbReference type="Proteomes" id="UP000694888"/>
    </source>
</evidence>
<dbReference type="PANTHER" id="PTHR11803:SF39">
    <property type="entry name" value="2-IMINOBUTANOATE_2-IMINOPROPANOATE DEAMINASE"/>
    <property type="match status" value="1"/>
</dbReference>
<protein>
    <submittedName>
        <fullName evidence="3">2-iminobutanoate/2-iminopropanoate deaminase</fullName>
    </submittedName>
</protein>
<reference evidence="3" key="1">
    <citation type="submission" date="2025-08" db="UniProtKB">
        <authorList>
            <consortium name="RefSeq"/>
        </authorList>
    </citation>
    <scope>IDENTIFICATION</scope>
</reference>
<dbReference type="NCBIfam" id="TIGR00004">
    <property type="entry name" value="Rid family detoxifying hydrolase"/>
    <property type="match status" value="1"/>
</dbReference>
<evidence type="ECO:0000256" key="1">
    <source>
        <dbReference type="ARBA" id="ARBA00010552"/>
    </source>
</evidence>
<name>A0ABM0JQL8_APLCA</name>
<dbReference type="RefSeq" id="XP_005099246.1">
    <property type="nucleotide sequence ID" value="XM_005099189.3"/>
</dbReference>
<accession>A0ABM0JQL8</accession>
<dbReference type="Proteomes" id="UP000694888">
    <property type="component" value="Unplaced"/>
</dbReference>
<dbReference type="InterPro" id="IPR006056">
    <property type="entry name" value="RidA"/>
</dbReference>
<evidence type="ECO:0000313" key="3">
    <source>
        <dbReference type="RefSeq" id="XP_005099246.1"/>
    </source>
</evidence>
<comment type="similarity">
    <text evidence="1">Belongs to the RutC family.</text>
</comment>
<sequence>MASPVSTRRAIYTSKSLKSPYLSQAIQVNNLLFVSGNLGWDMNRQGLVPGGAVPETEQLFKNLSAVLEAAGCSPRNVVKVNVYLKDMSDFAAVNEVYLRYFNQEPRPARTAVQVAKLPRGARVEMEATAVVGKIHDVTSRL</sequence>
<dbReference type="GeneID" id="101854867"/>